<accession>A0A7X8TSK7</accession>
<dbReference type="AlphaFoldDB" id="A0A7X8TSK7"/>
<dbReference type="InterPro" id="IPR052905">
    <property type="entry name" value="LD-transpeptidase_YkuD-like"/>
</dbReference>
<feature type="active site" description="Nucleophile" evidence="7">
    <location>
        <position position="450"/>
    </location>
</feature>
<organism evidence="9 10">
    <name type="scientific">Vibrio agarilyticus</name>
    <dbReference type="NCBI Taxonomy" id="2726741"/>
    <lineage>
        <taxon>Bacteria</taxon>
        <taxon>Pseudomonadati</taxon>
        <taxon>Pseudomonadota</taxon>
        <taxon>Gammaproteobacteria</taxon>
        <taxon>Vibrionales</taxon>
        <taxon>Vibrionaceae</taxon>
        <taxon>Vibrio</taxon>
    </lineage>
</organism>
<dbReference type="Pfam" id="PF01471">
    <property type="entry name" value="PG_binding_1"/>
    <property type="match status" value="1"/>
</dbReference>
<evidence type="ECO:0000256" key="6">
    <source>
        <dbReference type="ARBA" id="ARBA00023316"/>
    </source>
</evidence>
<dbReference type="GO" id="GO:0071555">
    <property type="term" value="P:cell wall organization"/>
    <property type="evidence" value="ECO:0007669"/>
    <property type="project" value="UniProtKB-UniRule"/>
</dbReference>
<evidence type="ECO:0000313" key="10">
    <source>
        <dbReference type="Proteomes" id="UP000535589"/>
    </source>
</evidence>
<dbReference type="GO" id="GO:0004180">
    <property type="term" value="F:carboxypeptidase activity"/>
    <property type="evidence" value="ECO:0007669"/>
    <property type="project" value="UniProtKB-ARBA"/>
</dbReference>
<dbReference type="GO" id="GO:0008360">
    <property type="term" value="P:regulation of cell shape"/>
    <property type="evidence" value="ECO:0007669"/>
    <property type="project" value="UniProtKB-UniRule"/>
</dbReference>
<dbReference type="PANTHER" id="PTHR41533:SF1">
    <property type="entry name" value="L,D-TRANSPEPTIDASE YCBB-RELATED"/>
    <property type="match status" value="1"/>
</dbReference>
<dbReference type="Pfam" id="PF03734">
    <property type="entry name" value="YkuD"/>
    <property type="match status" value="1"/>
</dbReference>
<keyword evidence="10" id="KW-1185">Reference proteome</keyword>
<evidence type="ECO:0000256" key="7">
    <source>
        <dbReference type="PROSITE-ProRule" id="PRU01373"/>
    </source>
</evidence>
<dbReference type="Pfam" id="PF20142">
    <property type="entry name" value="Scaffold"/>
    <property type="match status" value="1"/>
</dbReference>
<keyword evidence="4 7" id="KW-0133">Cell shape</keyword>
<dbReference type="SUPFAM" id="SSF141523">
    <property type="entry name" value="L,D-transpeptidase catalytic domain-like"/>
    <property type="match status" value="1"/>
</dbReference>
<dbReference type="SUPFAM" id="SSF53955">
    <property type="entry name" value="Lysozyme-like"/>
    <property type="match status" value="1"/>
</dbReference>
<evidence type="ECO:0000256" key="4">
    <source>
        <dbReference type="ARBA" id="ARBA00022960"/>
    </source>
</evidence>
<keyword evidence="6 7" id="KW-0961">Cell wall biogenesis/degradation</keyword>
<proteinExistence type="inferred from homology"/>
<keyword evidence="3" id="KW-0808">Transferase</keyword>
<evidence type="ECO:0000256" key="5">
    <source>
        <dbReference type="ARBA" id="ARBA00022984"/>
    </source>
</evidence>
<reference evidence="9 10" key="1">
    <citation type="submission" date="2020-04" db="EMBL/GenBank/DDBJ databases">
        <title>Vibrio sp. SM6, a novel species isolated from seawater.</title>
        <authorList>
            <person name="Wang X."/>
        </authorList>
    </citation>
    <scope>NUCLEOTIDE SEQUENCE [LARGE SCALE GENOMIC DNA]</scope>
    <source>
        <strain evidence="9 10">SM6</strain>
    </source>
</reference>
<keyword evidence="5 7" id="KW-0573">Peptidoglycan synthesis</keyword>
<dbReference type="GO" id="GO:0016740">
    <property type="term" value="F:transferase activity"/>
    <property type="evidence" value="ECO:0007669"/>
    <property type="project" value="UniProtKB-KW"/>
</dbReference>
<feature type="domain" description="L,D-TPase catalytic" evidence="8">
    <location>
        <begin position="297"/>
        <end position="474"/>
    </location>
</feature>
<dbReference type="InterPro" id="IPR036366">
    <property type="entry name" value="PGBDSf"/>
</dbReference>
<dbReference type="GO" id="GO:0009252">
    <property type="term" value="P:peptidoglycan biosynthetic process"/>
    <property type="evidence" value="ECO:0007669"/>
    <property type="project" value="UniProtKB-UniPathway"/>
</dbReference>
<dbReference type="PROSITE" id="PS52029">
    <property type="entry name" value="LD_TPASE"/>
    <property type="match status" value="1"/>
</dbReference>
<dbReference type="InterPro" id="IPR002477">
    <property type="entry name" value="Peptidoglycan-bd-like"/>
</dbReference>
<comment type="pathway">
    <text evidence="1 7">Cell wall biogenesis; peptidoglycan biosynthesis.</text>
</comment>
<name>A0A7X8TSK7_9VIBR</name>
<dbReference type="Gene3D" id="2.40.440.10">
    <property type="entry name" value="L,D-transpeptidase catalytic domain-like"/>
    <property type="match status" value="1"/>
</dbReference>
<feature type="active site" description="Proton donor/acceptor" evidence="7">
    <location>
        <position position="431"/>
    </location>
</feature>
<dbReference type="UniPathway" id="UPA00219"/>
<dbReference type="Proteomes" id="UP000535589">
    <property type="component" value="Unassembled WGS sequence"/>
</dbReference>
<dbReference type="CDD" id="cd16913">
    <property type="entry name" value="YkuD_like"/>
    <property type="match status" value="1"/>
</dbReference>
<evidence type="ECO:0000256" key="3">
    <source>
        <dbReference type="ARBA" id="ARBA00022679"/>
    </source>
</evidence>
<dbReference type="EMBL" id="JABAIK010000015">
    <property type="protein sequence ID" value="NLS14043.1"/>
    <property type="molecule type" value="Genomic_DNA"/>
</dbReference>
<evidence type="ECO:0000256" key="1">
    <source>
        <dbReference type="ARBA" id="ARBA00004752"/>
    </source>
</evidence>
<dbReference type="InterPro" id="IPR038063">
    <property type="entry name" value="Transpep_catalytic_dom"/>
</dbReference>
<dbReference type="Gene3D" id="1.10.101.10">
    <property type="entry name" value="PGBD-like superfamily/PGBD"/>
    <property type="match status" value="1"/>
</dbReference>
<dbReference type="InterPro" id="IPR023346">
    <property type="entry name" value="Lysozyme-like_dom_sf"/>
</dbReference>
<comment type="similarity">
    <text evidence="2">Belongs to the YkuD family.</text>
</comment>
<sequence>MHWLETQAGSRLYVQFPKDVSRIYQQTNQQLLWQNDEALKQLKEQVRLLQKANISPLFDRYIEQLTQFEQEQRWVEHDVWATDIFLVYTAYLAQLPEHGEQWLFTRKSAAVDPMSHIAPPSERIVTELQLHALRGELADYVAQFRSPLQKHVAFQQAHQTLIEQSKQNVAPYVQQGLLREGDRLVNRAALLARLALVGITPSDTNLPMDETYFDARAASDQYDSAFDEGASLEAHEIYFDRGLVDAIKSFQKMHGLKVDGIIGPNTLRWLNTTPAERLRILALNAERSRLWPQERDWIIMVNVPSYEVRYWVNGEKVFESNVIVGKKARKTPIMVGQLESVILNPTWNVPRKIMVEDILPKVKRNPNFLSKQRIDILPSWRSRNAIDPRRIDWANVNPRRFPYKMRQKSGAGNALGLYKFNIPNARAIFLHDTPSKELFSHDRRAYSSGCVRVEHADQLATKIMEIQGLEDKFFEKSQRRRANQSIPLKRQVPVHIIYQTVWFEGDVVQYRDDIYRYDRDLDRKG</sequence>
<dbReference type="InterPro" id="IPR045380">
    <property type="entry name" value="LD_TPept_scaffold_dom"/>
</dbReference>
<protein>
    <submittedName>
        <fullName evidence="9">L,D-transpeptidase family protein</fullName>
    </submittedName>
</protein>
<gene>
    <name evidence="9" type="ORF">HGP28_14205</name>
</gene>
<evidence type="ECO:0000259" key="8">
    <source>
        <dbReference type="PROSITE" id="PS52029"/>
    </source>
</evidence>
<dbReference type="PANTHER" id="PTHR41533">
    <property type="entry name" value="L,D-TRANSPEPTIDASE HI_1667-RELATED"/>
    <property type="match status" value="1"/>
</dbReference>
<comment type="caution">
    <text evidence="9">The sequence shown here is derived from an EMBL/GenBank/DDBJ whole genome shotgun (WGS) entry which is preliminary data.</text>
</comment>
<evidence type="ECO:0000313" key="9">
    <source>
        <dbReference type="EMBL" id="NLS14043.1"/>
    </source>
</evidence>
<evidence type="ECO:0000256" key="2">
    <source>
        <dbReference type="ARBA" id="ARBA00005992"/>
    </source>
</evidence>
<dbReference type="InterPro" id="IPR005490">
    <property type="entry name" value="LD_TPept_cat_dom"/>
</dbReference>